<evidence type="ECO:0008006" key="4">
    <source>
        <dbReference type="Google" id="ProtNLM"/>
    </source>
</evidence>
<dbReference type="RefSeq" id="WP_079512979.1">
    <property type="nucleotide sequence ID" value="NZ_FUYL01000007.1"/>
</dbReference>
<organism evidence="2 3">
    <name type="scientific">Maribacter arcticus</name>
    <dbReference type="NCBI Taxonomy" id="561365"/>
    <lineage>
        <taxon>Bacteria</taxon>
        <taxon>Pseudomonadati</taxon>
        <taxon>Bacteroidota</taxon>
        <taxon>Flavobacteriia</taxon>
        <taxon>Flavobacteriales</taxon>
        <taxon>Flavobacteriaceae</taxon>
        <taxon>Maribacter</taxon>
    </lineage>
</organism>
<feature type="transmembrane region" description="Helical" evidence="1">
    <location>
        <begin position="194"/>
        <end position="213"/>
    </location>
</feature>
<dbReference type="Proteomes" id="UP000190339">
    <property type="component" value="Unassembled WGS sequence"/>
</dbReference>
<evidence type="ECO:0000313" key="3">
    <source>
        <dbReference type="Proteomes" id="UP000190339"/>
    </source>
</evidence>
<dbReference type="Pfam" id="PF14329">
    <property type="entry name" value="DUF4386"/>
    <property type="match status" value="1"/>
</dbReference>
<proteinExistence type="predicted"/>
<accession>A0A1T5CVU7</accession>
<gene>
    <name evidence="2" type="ORF">SAMN05660866_02539</name>
</gene>
<dbReference type="STRING" id="561365.SAMN05660866_02539"/>
<dbReference type="AlphaFoldDB" id="A0A1T5CVU7"/>
<reference evidence="3" key="1">
    <citation type="submission" date="2017-02" db="EMBL/GenBank/DDBJ databases">
        <authorList>
            <person name="Varghese N."/>
            <person name="Submissions S."/>
        </authorList>
    </citation>
    <scope>NUCLEOTIDE SEQUENCE [LARGE SCALE GENOMIC DNA]</scope>
    <source>
        <strain evidence="3">DSM 23546</strain>
    </source>
</reference>
<keyword evidence="1" id="KW-0472">Membrane</keyword>
<evidence type="ECO:0000256" key="1">
    <source>
        <dbReference type="SAM" id="Phobius"/>
    </source>
</evidence>
<keyword evidence="3" id="KW-1185">Reference proteome</keyword>
<feature type="transmembrane region" description="Helical" evidence="1">
    <location>
        <begin position="12"/>
        <end position="30"/>
    </location>
</feature>
<evidence type="ECO:0000313" key="2">
    <source>
        <dbReference type="EMBL" id="SKB63552.1"/>
    </source>
</evidence>
<keyword evidence="1" id="KW-1133">Transmembrane helix</keyword>
<protein>
    <recommendedName>
        <fullName evidence="4">DUF4386 domain-containing protein</fullName>
    </recommendedName>
</protein>
<feature type="transmembrane region" description="Helical" evidence="1">
    <location>
        <begin position="79"/>
        <end position="99"/>
    </location>
</feature>
<name>A0A1T5CVU7_9FLAO</name>
<sequence length="226" mass="25215">MKSNKKTGRLVGLLFLIIFATGITVYQFLQGPVLFSDDFLTATSANSNEIIISTLLLILSGITSIVIASVLLPIFKKHSIILAFLYLASSILGFIAISIDNISVLSMLELSLEYTKNETGNSDILNTLGSVFYKKHWWTHYLSLLISCFPVFILYYTFYVSKLIPKVISIVGIIAVVLMFIEILFSIFGNSISMNMLLPIGLIQLILPFWLILKGLNSTDLETEMK</sequence>
<dbReference type="InterPro" id="IPR025495">
    <property type="entry name" value="DUF4386"/>
</dbReference>
<feature type="transmembrane region" description="Helical" evidence="1">
    <location>
        <begin position="138"/>
        <end position="160"/>
    </location>
</feature>
<keyword evidence="1" id="KW-0812">Transmembrane</keyword>
<feature type="transmembrane region" description="Helical" evidence="1">
    <location>
        <begin position="167"/>
        <end position="188"/>
    </location>
</feature>
<feature type="transmembrane region" description="Helical" evidence="1">
    <location>
        <begin position="50"/>
        <end position="72"/>
    </location>
</feature>
<dbReference type="OrthoDB" id="1176146at2"/>
<dbReference type="EMBL" id="FUYL01000007">
    <property type="protein sequence ID" value="SKB63552.1"/>
    <property type="molecule type" value="Genomic_DNA"/>
</dbReference>